<accession>A0A6J6NVI4</accession>
<dbReference type="SUPFAM" id="SSF52540">
    <property type="entry name" value="P-loop containing nucleoside triphosphate hydrolases"/>
    <property type="match status" value="2"/>
</dbReference>
<evidence type="ECO:0000256" key="7">
    <source>
        <dbReference type="ARBA" id="ARBA00022967"/>
    </source>
</evidence>
<keyword evidence="5" id="KW-0547">Nucleotide-binding</keyword>
<gene>
    <name evidence="10" type="ORF">UFOPK2342_01633</name>
</gene>
<dbReference type="GO" id="GO:0005524">
    <property type="term" value="F:ATP binding"/>
    <property type="evidence" value="ECO:0007669"/>
    <property type="project" value="UniProtKB-KW"/>
</dbReference>
<dbReference type="InterPro" id="IPR050107">
    <property type="entry name" value="ABC_carbohydrate_import_ATPase"/>
</dbReference>
<organism evidence="10">
    <name type="scientific">freshwater metagenome</name>
    <dbReference type="NCBI Taxonomy" id="449393"/>
    <lineage>
        <taxon>unclassified sequences</taxon>
        <taxon>metagenomes</taxon>
        <taxon>ecological metagenomes</taxon>
    </lineage>
</organism>
<proteinExistence type="predicted"/>
<evidence type="ECO:0000256" key="1">
    <source>
        <dbReference type="ARBA" id="ARBA00004202"/>
    </source>
</evidence>
<evidence type="ECO:0000256" key="6">
    <source>
        <dbReference type="ARBA" id="ARBA00022840"/>
    </source>
</evidence>
<feature type="domain" description="ABC transporter" evidence="9">
    <location>
        <begin position="7"/>
        <end position="242"/>
    </location>
</feature>
<dbReference type="PROSITE" id="PS00211">
    <property type="entry name" value="ABC_TRANSPORTER_1"/>
    <property type="match status" value="1"/>
</dbReference>
<dbReference type="InterPro" id="IPR003439">
    <property type="entry name" value="ABC_transporter-like_ATP-bd"/>
</dbReference>
<dbReference type="PANTHER" id="PTHR43790:SF9">
    <property type="entry name" value="GALACTOFURANOSE TRANSPORTER ATP-BINDING PROTEIN YTFR"/>
    <property type="match status" value="1"/>
</dbReference>
<keyword evidence="3" id="KW-1003">Cell membrane</keyword>
<keyword evidence="6" id="KW-0067">ATP-binding</keyword>
<dbReference type="PANTHER" id="PTHR43790">
    <property type="entry name" value="CARBOHYDRATE TRANSPORT ATP-BINDING PROTEIN MG119-RELATED"/>
    <property type="match status" value="1"/>
</dbReference>
<dbReference type="CDD" id="cd03216">
    <property type="entry name" value="ABC_Carb_Monos_I"/>
    <property type="match status" value="1"/>
</dbReference>
<reference evidence="10" key="1">
    <citation type="submission" date="2020-05" db="EMBL/GenBank/DDBJ databases">
        <authorList>
            <person name="Chiriac C."/>
            <person name="Salcher M."/>
            <person name="Ghai R."/>
            <person name="Kavagutti S V."/>
        </authorList>
    </citation>
    <scope>NUCLEOTIDE SEQUENCE</scope>
</reference>
<dbReference type="Pfam" id="PF00005">
    <property type="entry name" value="ABC_tran"/>
    <property type="match status" value="2"/>
</dbReference>
<feature type="domain" description="ABC transporter" evidence="9">
    <location>
        <begin position="258"/>
        <end position="496"/>
    </location>
</feature>
<evidence type="ECO:0000256" key="5">
    <source>
        <dbReference type="ARBA" id="ARBA00022741"/>
    </source>
</evidence>
<evidence type="ECO:0000313" key="10">
    <source>
        <dbReference type="EMBL" id="CAB4688638.1"/>
    </source>
</evidence>
<protein>
    <submittedName>
        <fullName evidence="10">Unannotated protein</fullName>
    </submittedName>
</protein>
<dbReference type="Gene3D" id="3.40.50.300">
    <property type="entry name" value="P-loop containing nucleotide triphosphate hydrolases"/>
    <property type="match status" value="2"/>
</dbReference>
<dbReference type="CDD" id="cd03215">
    <property type="entry name" value="ABC_Carb_Monos_II"/>
    <property type="match status" value="1"/>
</dbReference>
<keyword evidence="8" id="KW-0472">Membrane</keyword>
<keyword evidence="2" id="KW-0813">Transport</keyword>
<evidence type="ECO:0000256" key="8">
    <source>
        <dbReference type="ARBA" id="ARBA00023136"/>
    </source>
</evidence>
<evidence type="ECO:0000259" key="9">
    <source>
        <dbReference type="PROSITE" id="PS50893"/>
    </source>
</evidence>
<sequence length="500" mass="54119">MTNQEIVSMRGIVKRFQGVTALDGVDFSINAGEVMCLLGENGAGKSTLIKILSGSYTPDAGEIFFEGKSVTIKTPRMATELGISVVHQELDLVPDLTVAQNLFLGRTPSRFGFIKSANMQEVAEAAIARVGGQFSPKTKVSELTVVQKQLTMIARALTIEAKLLIMDEPSATLTADELQQVFRVMDEVTKAGCAILYISHRLDEISQIGDRATVLRDGKSVGVHILANTSQAELIEEIIGGKRGEVATQRSSTAAVEDKTSGLYIDRVFIPGVIDIRNVSIPRGRITGFIGLGGAGRSTLLSALFGSERALREVTLDGQPYDPHSPRQAIARRVGLVPEDRKTQGLMVGRSIWHNMIIAFNKKGFGTAKQRSFSKPKETALALGVRFHDFSQLGGQLSGGNQQKVVLSKWLVNESNVLLLDEPTRGLDVGAKVELFNEVHKIADSGAAVAVTSSELPEVMMHCDTIYVLYEGQVKEFFVTQGLSAEDILHVVITGEVRNA</sequence>
<dbReference type="FunFam" id="3.40.50.300:FF:000127">
    <property type="entry name" value="Ribose import ATP-binding protein RbsA"/>
    <property type="match status" value="1"/>
</dbReference>
<dbReference type="SMART" id="SM00382">
    <property type="entry name" value="AAA"/>
    <property type="match status" value="2"/>
</dbReference>
<dbReference type="InterPro" id="IPR017871">
    <property type="entry name" value="ABC_transporter-like_CS"/>
</dbReference>
<evidence type="ECO:0000256" key="4">
    <source>
        <dbReference type="ARBA" id="ARBA00022737"/>
    </source>
</evidence>
<keyword evidence="4" id="KW-0677">Repeat</keyword>
<keyword evidence="7" id="KW-1278">Translocase</keyword>
<dbReference type="InterPro" id="IPR027417">
    <property type="entry name" value="P-loop_NTPase"/>
</dbReference>
<dbReference type="AlphaFoldDB" id="A0A6J6NVI4"/>
<dbReference type="EMBL" id="CAEZXB010000052">
    <property type="protein sequence ID" value="CAB4688638.1"/>
    <property type="molecule type" value="Genomic_DNA"/>
</dbReference>
<evidence type="ECO:0000256" key="3">
    <source>
        <dbReference type="ARBA" id="ARBA00022475"/>
    </source>
</evidence>
<name>A0A6J6NVI4_9ZZZZ</name>
<dbReference type="GO" id="GO:0016887">
    <property type="term" value="F:ATP hydrolysis activity"/>
    <property type="evidence" value="ECO:0007669"/>
    <property type="project" value="InterPro"/>
</dbReference>
<dbReference type="InterPro" id="IPR003593">
    <property type="entry name" value="AAA+_ATPase"/>
</dbReference>
<dbReference type="GO" id="GO:0005886">
    <property type="term" value="C:plasma membrane"/>
    <property type="evidence" value="ECO:0007669"/>
    <property type="project" value="UniProtKB-SubCell"/>
</dbReference>
<comment type="subcellular location">
    <subcellularLocation>
        <location evidence="1">Cell membrane</location>
        <topology evidence="1">Peripheral membrane protein</topology>
    </subcellularLocation>
</comment>
<evidence type="ECO:0000256" key="2">
    <source>
        <dbReference type="ARBA" id="ARBA00022448"/>
    </source>
</evidence>
<dbReference type="PROSITE" id="PS50893">
    <property type="entry name" value="ABC_TRANSPORTER_2"/>
    <property type="match status" value="2"/>
</dbReference>